<keyword evidence="8" id="KW-0460">Magnesium</keyword>
<dbReference type="Proteomes" id="UP000652761">
    <property type="component" value="Unassembled WGS sequence"/>
</dbReference>
<keyword evidence="6" id="KW-0227">DNA damage</keyword>
<evidence type="ECO:0000256" key="8">
    <source>
        <dbReference type="ARBA" id="ARBA00022842"/>
    </source>
</evidence>
<dbReference type="InterPro" id="IPR005135">
    <property type="entry name" value="Endo/exonuclease/phosphatase"/>
</dbReference>
<keyword evidence="4" id="KW-0540">Nuclease</keyword>
<dbReference type="GO" id="GO:0006302">
    <property type="term" value="P:double-strand break repair"/>
    <property type="evidence" value="ECO:0007669"/>
    <property type="project" value="TreeGrafter"/>
</dbReference>
<keyword evidence="10" id="KW-0539">Nucleus</keyword>
<evidence type="ECO:0000256" key="4">
    <source>
        <dbReference type="ARBA" id="ARBA00022722"/>
    </source>
</evidence>
<dbReference type="GO" id="GO:0003697">
    <property type="term" value="F:single-stranded DNA binding"/>
    <property type="evidence" value="ECO:0007669"/>
    <property type="project" value="TreeGrafter"/>
</dbReference>
<evidence type="ECO:0000256" key="5">
    <source>
        <dbReference type="ARBA" id="ARBA00022723"/>
    </source>
</evidence>
<evidence type="ECO:0000256" key="11">
    <source>
        <dbReference type="SAM" id="MobiDB-lite"/>
    </source>
</evidence>
<keyword evidence="5" id="KW-0479">Metal-binding</keyword>
<dbReference type="InterPro" id="IPR051547">
    <property type="entry name" value="TDP2-like"/>
</dbReference>
<evidence type="ECO:0000256" key="3">
    <source>
        <dbReference type="ARBA" id="ARBA00004322"/>
    </source>
</evidence>
<dbReference type="GO" id="GO:0070260">
    <property type="term" value="F:5'-tyrosyl-DNA phosphodiesterase activity"/>
    <property type="evidence" value="ECO:0007669"/>
    <property type="project" value="TreeGrafter"/>
</dbReference>
<evidence type="ECO:0000256" key="7">
    <source>
        <dbReference type="ARBA" id="ARBA00022801"/>
    </source>
</evidence>
<proteinExistence type="predicted"/>
<evidence type="ECO:0000256" key="10">
    <source>
        <dbReference type="ARBA" id="ARBA00023242"/>
    </source>
</evidence>
<gene>
    <name evidence="13" type="ORF">Taro_048725</name>
</gene>
<reference evidence="13" key="1">
    <citation type="submission" date="2017-07" db="EMBL/GenBank/DDBJ databases">
        <title>Taro Niue Genome Assembly and Annotation.</title>
        <authorList>
            <person name="Atibalentja N."/>
            <person name="Keating K."/>
            <person name="Fields C.J."/>
        </authorList>
    </citation>
    <scope>NUCLEOTIDE SEQUENCE</scope>
    <source>
        <strain evidence="13">Niue_2</strain>
        <tissue evidence="13">Leaf</tissue>
    </source>
</reference>
<dbReference type="PANTHER" id="PTHR15822">
    <property type="entry name" value="TRAF AND TNF RECEPTOR-ASSOCIATED PROTEIN"/>
    <property type="match status" value="1"/>
</dbReference>
<evidence type="ECO:0000259" key="12">
    <source>
        <dbReference type="Pfam" id="PF03372"/>
    </source>
</evidence>
<dbReference type="Pfam" id="PF03372">
    <property type="entry name" value="Exo_endo_phos"/>
    <property type="match status" value="1"/>
</dbReference>
<evidence type="ECO:0000256" key="2">
    <source>
        <dbReference type="ARBA" id="ARBA00001946"/>
    </source>
</evidence>
<evidence type="ECO:0000313" key="14">
    <source>
        <dbReference type="Proteomes" id="UP000652761"/>
    </source>
</evidence>
<evidence type="ECO:0000256" key="6">
    <source>
        <dbReference type="ARBA" id="ARBA00022763"/>
    </source>
</evidence>
<dbReference type="InterPro" id="IPR036691">
    <property type="entry name" value="Endo/exonu/phosph_ase_sf"/>
</dbReference>
<feature type="compositionally biased region" description="Basic and acidic residues" evidence="11">
    <location>
        <begin position="65"/>
        <end position="75"/>
    </location>
</feature>
<comment type="subcellular location">
    <subcellularLocation>
        <location evidence="3">Nucleus</location>
        <location evidence="3">PML body</location>
    </subcellularLocation>
</comment>
<dbReference type="AlphaFoldDB" id="A0A843X8W3"/>
<dbReference type="Gene3D" id="3.60.10.10">
    <property type="entry name" value="Endonuclease/exonuclease/phosphatase"/>
    <property type="match status" value="1"/>
</dbReference>
<organism evidence="13 14">
    <name type="scientific">Colocasia esculenta</name>
    <name type="common">Wild taro</name>
    <name type="synonym">Arum esculentum</name>
    <dbReference type="NCBI Taxonomy" id="4460"/>
    <lineage>
        <taxon>Eukaryota</taxon>
        <taxon>Viridiplantae</taxon>
        <taxon>Streptophyta</taxon>
        <taxon>Embryophyta</taxon>
        <taxon>Tracheophyta</taxon>
        <taxon>Spermatophyta</taxon>
        <taxon>Magnoliopsida</taxon>
        <taxon>Liliopsida</taxon>
        <taxon>Araceae</taxon>
        <taxon>Aroideae</taxon>
        <taxon>Colocasieae</taxon>
        <taxon>Colocasia</taxon>
    </lineage>
</organism>
<name>A0A843X8W3_COLES</name>
<protein>
    <recommendedName>
        <fullName evidence="12">Endonuclease/exonuclease/phosphatase domain-containing protein</fullName>
    </recommendedName>
</protein>
<evidence type="ECO:0000313" key="13">
    <source>
        <dbReference type="EMBL" id="MQM15774.1"/>
    </source>
</evidence>
<dbReference type="CDD" id="cd09080">
    <property type="entry name" value="TDP2"/>
    <property type="match status" value="1"/>
</dbReference>
<dbReference type="GO" id="GO:0046872">
    <property type="term" value="F:metal ion binding"/>
    <property type="evidence" value="ECO:0007669"/>
    <property type="project" value="UniProtKB-KW"/>
</dbReference>
<dbReference type="FunFam" id="3.60.10.10:FF:000058">
    <property type="entry name" value="Tyrosyl-DNA phosphodiesterase 2"/>
    <property type="match status" value="1"/>
</dbReference>
<sequence length="388" mass="43154">MGNTRSQTLAIEEEEQKETVASGSSTSGLNMLKASAAVAGMALLAWGSWRLLFGAAADSTDEDEEKRIRVGERLKGNSTGGSGRRLQISEGLGQMCSSHGSGRLWTSPYSGSAHSVLKILSYNVWSEDIMLQDRMDAIGDLIQEHSPDLICFQEVTPEIYEIFENSNWWEAYSSSVPPEGAYKRKYFCMQLSKLPATFSQKRIGLPSTERELCIAEVDVGAGKSLTVATVHLVSRRPNPRHPRQMYSVERIIQVKEALGVLKKHPNVVFGGDMNWDEEVDGLIPLPRGWVDAWEEKKRPAGENGWTFDTVANRMLSCNQPLQKRLDRFLCCLKDFSIGSVEMIGTEAIPGVFYCKERKVGRVVVSDENILPVLPSDHFGLLLTIESHE</sequence>
<comment type="caution">
    <text evidence="13">The sequence shown here is derived from an EMBL/GenBank/DDBJ whole genome shotgun (WGS) entry which is preliminary data.</text>
</comment>
<dbReference type="GO" id="GO:0004518">
    <property type="term" value="F:nuclease activity"/>
    <property type="evidence" value="ECO:0007669"/>
    <property type="project" value="UniProtKB-KW"/>
</dbReference>
<dbReference type="EMBL" id="NMUH01006681">
    <property type="protein sequence ID" value="MQM15774.1"/>
    <property type="molecule type" value="Genomic_DNA"/>
</dbReference>
<evidence type="ECO:0000256" key="1">
    <source>
        <dbReference type="ARBA" id="ARBA00001936"/>
    </source>
</evidence>
<keyword evidence="14" id="KW-1185">Reference proteome</keyword>
<dbReference type="SUPFAM" id="SSF56219">
    <property type="entry name" value="DNase I-like"/>
    <property type="match status" value="1"/>
</dbReference>
<dbReference type="PANTHER" id="PTHR15822:SF4">
    <property type="entry name" value="TYROSYL-DNA PHOSPHODIESTERASE 2"/>
    <property type="match status" value="1"/>
</dbReference>
<evidence type="ECO:0000256" key="9">
    <source>
        <dbReference type="ARBA" id="ARBA00023204"/>
    </source>
</evidence>
<feature type="region of interest" description="Disordered" evidence="11">
    <location>
        <begin position="62"/>
        <end position="83"/>
    </location>
</feature>
<feature type="domain" description="Endonuclease/exonuclease/phosphatase" evidence="12">
    <location>
        <begin position="120"/>
        <end position="377"/>
    </location>
</feature>
<keyword evidence="7" id="KW-0378">Hydrolase</keyword>
<dbReference type="OrthoDB" id="9975959at2759"/>
<comment type="cofactor">
    <cofactor evidence="1">
        <name>Mn(2+)</name>
        <dbReference type="ChEBI" id="CHEBI:29035"/>
    </cofactor>
</comment>
<dbReference type="GO" id="GO:0005737">
    <property type="term" value="C:cytoplasm"/>
    <property type="evidence" value="ECO:0007669"/>
    <property type="project" value="TreeGrafter"/>
</dbReference>
<accession>A0A843X8W3</accession>
<comment type="cofactor">
    <cofactor evidence="2">
        <name>Mg(2+)</name>
        <dbReference type="ChEBI" id="CHEBI:18420"/>
    </cofactor>
</comment>
<keyword evidence="9" id="KW-0234">DNA repair</keyword>